<proteinExistence type="inferred from homology"/>
<dbReference type="Pfam" id="PF08781">
    <property type="entry name" value="DP"/>
    <property type="match status" value="1"/>
</dbReference>
<dbReference type="CDD" id="cd14458">
    <property type="entry name" value="DP_DD"/>
    <property type="match status" value="1"/>
</dbReference>
<sequence>MNTRLKKERTGLKAFSAMILSIMQKEKSIEYTKVADIIMSMTEGTGDDKNVKRRVYDALNVMCAVNLIKKEKKMAYLTDNQLCSCEEEVEKRLATLGQSIVSTPKLKERVEEKKRVLEETIKRKELLLRLIRRNSEREIEEKEKLHLPFILISTQKKSRIDCETNDKRSYFKFIFTSPYKIYEDVHILKQIFGDKSISLQTKEHYPGMHTEQKENISTTAKIQNNWQKNKPDADKGAPGSPLGSSYMFTEDDDWLNLYNFLN</sequence>
<keyword evidence="11" id="KW-1185">Reference proteome</keyword>
<dbReference type="OrthoDB" id="552115at2759"/>
<dbReference type="STRING" id="935791.I3EDR4"/>
<dbReference type="EMBL" id="GL870883">
    <property type="protein sequence ID" value="EIJ87361.1"/>
    <property type="molecule type" value="Genomic_DNA"/>
</dbReference>
<evidence type="ECO:0000256" key="7">
    <source>
        <dbReference type="RuleBase" id="RU003796"/>
    </source>
</evidence>
<dbReference type="PANTHER" id="PTHR12548:SF9">
    <property type="entry name" value="TRANSCRIPTION FACTOR DP"/>
    <property type="match status" value="1"/>
</dbReference>
<dbReference type="InterPro" id="IPR036388">
    <property type="entry name" value="WH-like_DNA-bd_sf"/>
</dbReference>
<evidence type="ECO:0000256" key="5">
    <source>
        <dbReference type="ARBA" id="ARBA00023163"/>
    </source>
</evidence>
<dbReference type="OMA" id="YPPFRPC"/>
<dbReference type="InterPro" id="IPR036390">
    <property type="entry name" value="WH_DNA-bd_sf"/>
</dbReference>
<evidence type="ECO:0000313" key="10">
    <source>
        <dbReference type="EMBL" id="EIJ87361.1"/>
    </source>
</evidence>
<dbReference type="AlphaFoldDB" id="I3EDR4"/>
<reference evidence="10" key="1">
    <citation type="submission" date="2011-01" db="EMBL/GenBank/DDBJ databases">
        <title>The Genome Sequence of Nematocida parisii strain ERTm3.</title>
        <authorList>
            <consortium name="The Broad Institute Genome Sequencing Platform"/>
            <consortium name="The Broad Institute Genome Sequencing Center for Infectious Disease"/>
            <person name="Cuomo C."/>
            <person name="Troemel E."/>
            <person name="Young S.K."/>
            <person name="Zeng Q."/>
            <person name="Gargeya S."/>
            <person name="Fitzgerald M."/>
            <person name="Haas B."/>
            <person name="Abouelleil A."/>
            <person name="Alvarado L."/>
            <person name="Arachchi H.M."/>
            <person name="Berlin A."/>
            <person name="Chapman S.B."/>
            <person name="Gearin G."/>
            <person name="Goldberg J."/>
            <person name="Griggs A."/>
            <person name="Gujja S."/>
            <person name="Hansen M."/>
            <person name="Heiman D."/>
            <person name="Howarth C."/>
            <person name="Larimer J."/>
            <person name="Lui A."/>
            <person name="MacDonald P.J.P."/>
            <person name="McCowen C."/>
            <person name="Montmayeur A."/>
            <person name="Murphy C."/>
            <person name="Neiman D."/>
            <person name="Pearson M."/>
            <person name="Priest M."/>
            <person name="Roberts A."/>
            <person name="Saif S."/>
            <person name="Shea T."/>
            <person name="Sisk P."/>
            <person name="Stolte C."/>
            <person name="Sykes S."/>
            <person name="Wortman J."/>
            <person name="Nusbaum C."/>
            <person name="Birren B."/>
        </authorList>
    </citation>
    <scope>NUCLEOTIDE SEQUENCE</scope>
    <source>
        <strain evidence="10">ERTm3</strain>
    </source>
</reference>
<dbReference type="InterPro" id="IPR014889">
    <property type="entry name" value="Transc_factor_DP_C"/>
</dbReference>
<keyword evidence="3 7" id="KW-0805">Transcription regulation</keyword>
<dbReference type="Gene3D" id="1.20.140.80">
    <property type="entry name" value="Transcription factor DP"/>
    <property type="match status" value="1"/>
</dbReference>
<dbReference type="VEuPathDB" id="MicrosporidiaDB:NEQG_02484"/>
<evidence type="ECO:0000313" key="11">
    <source>
        <dbReference type="Proteomes" id="UP000002872"/>
    </source>
</evidence>
<dbReference type="GO" id="GO:0005634">
    <property type="term" value="C:nucleus"/>
    <property type="evidence" value="ECO:0007669"/>
    <property type="project" value="UniProtKB-SubCell"/>
</dbReference>
<dbReference type="SUPFAM" id="SSF46785">
    <property type="entry name" value="Winged helix' DNA-binding domain"/>
    <property type="match status" value="1"/>
</dbReference>
<dbReference type="GO" id="GO:0051726">
    <property type="term" value="P:regulation of cell cycle"/>
    <property type="evidence" value="ECO:0007669"/>
    <property type="project" value="InterPro"/>
</dbReference>
<dbReference type="PANTHER" id="PTHR12548">
    <property type="entry name" value="TRANSCRIPTION FACTOR DP"/>
    <property type="match status" value="1"/>
</dbReference>
<evidence type="ECO:0000256" key="2">
    <source>
        <dbReference type="ARBA" id="ARBA00010940"/>
    </source>
</evidence>
<dbReference type="SUPFAM" id="SSF144074">
    <property type="entry name" value="E2F-DP heterodimerization region"/>
    <property type="match status" value="1"/>
</dbReference>
<dbReference type="InterPro" id="IPR003316">
    <property type="entry name" value="E2F_WHTH_DNA-bd_dom"/>
</dbReference>
<dbReference type="SMART" id="SM01372">
    <property type="entry name" value="E2F_TDP"/>
    <property type="match status" value="1"/>
</dbReference>
<dbReference type="GO" id="GO:0005667">
    <property type="term" value="C:transcription regulator complex"/>
    <property type="evidence" value="ECO:0007669"/>
    <property type="project" value="InterPro"/>
</dbReference>
<feature type="domain" description="Transcription factor DP C-terminal" evidence="8">
    <location>
        <begin position="98"/>
        <end position="215"/>
    </location>
</feature>
<keyword evidence="5 7" id="KW-0804">Transcription</keyword>
<keyword evidence="4 7" id="KW-0238">DNA-binding</keyword>
<gene>
    <name evidence="10" type="ORF">NEQG_02484</name>
</gene>
<dbReference type="Proteomes" id="UP000002872">
    <property type="component" value="Unassembled WGS sequence"/>
</dbReference>
<evidence type="ECO:0008006" key="12">
    <source>
        <dbReference type="Google" id="ProtNLM"/>
    </source>
</evidence>
<accession>I3EDR4</accession>
<dbReference type="SMART" id="SM01138">
    <property type="entry name" value="DP"/>
    <property type="match status" value="1"/>
</dbReference>
<dbReference type="GO" id="GO:0000981">
    <property type="term" value="F:DNA-binding transcription factor activity, RNA polymerase II-specific"/>
    <property type="evidence" value="ECO:0007669"/>
    <property type="project" value="TreeGrafter"/>
</dbReference>
<evidence type="ECO:0000256" key="3">
    <source>
        <dbReference type="ARBA" id="ARBA00023015"/>
    </source>
</evidence>
<dbReference type="InterPro" id="IPR015648">
    <property type="entry name" value="Transcrpt_fac_DP"/>
</dbReference>
<organism evidence="10 11">
    <name type="scientific">Nematocida parisii (strain ERTm3)</name>
    <name type="common">Nematode killer fungus</name>
    <dbReference type="NCBI Taxonomy" id="935791"/>
    <lineage>
        <taxon>Eukaryota</taxon>
        <taxon>Fungi</taxon>
        <taxon>Fungi incertae sedis</taxon>
        <taxon>Microsporidia</taxon>
        <taxon>Nematocida</taxon>
    </lineage>
</organism>
<keyword evidence="6 7" id="KW-0539">Nucleus</keyword>
<feature type="domain" description="E2F/DP family winged-helix DNA-binding" evidence="9">
    <location>
        <begin position="7"/>
        <end position="80"/>
    </location>
</feature>
<evidence type="ECO:0000256" key="4">
    <source>
        <dbReference type="ARBA" id="ARBA00023125"/>
    </source>
</evidence>
<dbReference type="InterPro" id="IPR037241">
    <property type="entry name" value="E2F-DP_heterodim"/>
</dbReference>
<dbReference type="InterPro" id="IPR038168">
    <property type="entry name" value="TF_DP_C_sf"/>
</dbReference>
<comment type="subcellular location">
    <subcellularLocation>
        <location evidence="1 7">Nucleus</location>
    </subcellularLocation>
</comment>
<evidence type="ECO:0000256" key="1">
    <source>
        <dbReference type="ARBA" id="ARBA00004123"/>
    </source>
</evidence>
<dbReference type="Gene3D" id="1.10.10.10">
    <property type="entry name" value="Winged helix-like DNA-binding domain superfamily/Winged helix DNA-binding domain"/>
    <property type="match status" value="1"/>
</dbReference>
<name>I3EDR4_NEMP3</name>
<dbReference type="HOGENOM" id="CLU_095032_0_0_1"/>
<dbReference type="InParanoid" id="I3EDR4"/>
<evidence type="ECO:0000256" key="6">
    <source>
        <dbReference type="ARBA" id="ARBA00023242"/>
    </source>
</evidence>
<protein>
    <recommendedName>
        <fullName evidence="12">E2F/DP family winged-helix DNA-binding domain-containing protein</fullName>
    </recommendedName>
</protein>
<comment type="similarity">
    <text evidence="2 7">Belongs to the E2F/DP family.</text>
</comment>
<dbReference type="GO" id="GO:0000977">
    <property type="term" value="F:RNA polymerase II transcription regulatory region sequence-specific DNA binding"/>
    <property type="evidence" value="ECO:0007669"/>
    <property type="project" value="TreeGrafter"/>
</dbReference>
<dbReference type="Pfam" id="PF02319">
    <property type="entry name" value="WHD_E2F_TDP"/>
    <property type="match status" value="1"/>
</dbReference>
<evidence type="ECO:0000259" key="9">
    <source>
        <dbReference type="SMART" id="SM01372"/>
    </source>
</evidence>
<evidence type="ECO:0000259" key="8">
    <source>
        <dbReference type="SMART" id="SM01138"/>
    </source>
</evidence>